<dbReference type="AlphaFoldDB" id="A0A7J7NK41"/>
<keyword evidence="4" id="KW-1185">Reference proteome</keyword>
<dbReference type="Pfam" id="PF24626">
    <property type="entry name" value="SH3_Tf2-1"/>
    <property type="match status" value="1"/>
</dbReference>
<evidence type="ECO:0000259" key="2">
    <source>
        <dbReference type="PROSITE" id="PS50829"/>
    </source>
</evidence>
<proteinExistence type="predicted"/>
<dbReference type="Gene3D" id="3.30.1490.40">
    <property type="match status" value="1"/>
</dbReference>
<gene>
    <name evidence="3" type="ORF">GIB67_043205</name>
</gene>
<dbReference type="EMBL" id="JACGCM010000760">
    <property type="protein sequence ID" value="KAF6167344.1"/>
    <property type="molecule type" value="Genomic_DNA"/>
</dbReference>
<dbReference type="InterPro" id="IPR003169">
    <property type="entry name" value="GYF"/>
</dbReference>
<sequence length="618" mass="68057">MVSKEEILLELVQTQFALIGSVIRQLGKEDEPNSKKKREVIGMEKVPIEDDENGIDEPSITLGIHGEESPKPSPKSGSLGQGITLAKSNFEGPNQATGSNQEMKSVVTLVMTSSPRVVTSARVLVPVSASIEEFVAFVTAIHEVVRERLETTYAKQRRSGVGSKLSFRRAGPCHVIRRIRENAYELDLPPEEECEDLRLRMKGQLKKLTVVELEQKSRVLHEDITKHIPNISAMLWPDGAYMQLLKTPAEQQRLLQEVPKVVAEEMEIEVTIFEPPNDENEKHGDDYSPRSIILTSSEVLDESAEKRTQSIVQAITHPAGTGLSTDAIATSQIVMSYLAGEDQNEDVNEIVAKKDEDIEAVILVSGQDELGVQIDILHEASRSTVSNVSGIGHFTKEVATSEVVIFDLAGEDMNGDEVDEKSAKKEGSRVTVSNVSGIGHFTNDVATSEVVIFDLAGEDMNGDVVGEKSAKKEGSRGTVSNVLGIGHFTKEIAASEVAIIDLAGEDMNGDEVDEKSAKKEVSDKNVEKQLIAKGRVSAIEVIDLDDDEEDEEVEDLNARIWHYVDPEGNTQGPFQMSALKKWKDSNYFPDPEFKVWKTGKTQEKSILLTDALHMVYQK</sequence>
<accession>A0A7J7NK41</accession>
<reference evidence="3 4" key="1">
    <citation type="journal article" date="2020" name="IScience">
        <title>Genome Sequencing of the Endangered Kingdonia uniflora (Circaeasteraceae, Ranunculales) Reveals Potential Mechanisms of Evolutionary Specialization.</title>
        <authorList>
            <person name="Sun Y."/>
            <person name="Deng T."/>
            <person name="Zhang A."/>
            <person name="Moore M.J."/>
            <person name="Landis J.B."/>
            <person name="Lin N."/>
            <person name="Zhang H."/>
            <person name="Zhang X."/>
            <person name="Huang J."/>
            <person name="Zhang X."/>
            <person name="Sun H."/>
            <person name="Wang H."/>
        </authorList>
    </citation>
    <scope>NUCLEOTIDE SEQUENCE [LARGE SCALE GENOMIC DNA]</scope>
    <source>
        <strain evidence="3">TB1705</strain>
        <tissue evidence="3">Leaf</tissue>
    </source>
</reference>
<evidence type="ECO:0000256" key="1">
    <source>
        <dbReference type="SAM" id="MobiDB-lite"/>
    </source>
</evidence>
<dbReference type="PANTHER" id="PTHR46851:SF11">
    <property type="entry name" value="GYF DOMAIN-CONTAINING PROTEIN"/>
    <property type="match status" value="1"/>
</dbReference>
<dbReference type="Pfam" id="PF02213">
    <property type="entry name" value="GYF"/>
    <property type="match status" value="1"/>
</dbReference>
<comment type="caution">
    <text evidence="3">The sequence shown here is derived from an EMBL/GenBank/DDBJ whole genome shotgun (WGS) entry which is preliminary data.</text>
</comment>
<dbReference type="InterPro" id="IPR056924">
    <property type="entry name" value="SH3_Tf2-1"/>
</dbReference>
<dbReference type="InterPro" id="IPR035445">
    <property type="entry name" value="GYF-like_dom_sf"/>
</dbReference>
<evidence type="ECO:0000313" key="4">
    <source>
        <dbReference type="Proteomes" id="UP000541444"/>
    </source>
</evidence>
<evidence type="ECO:0000313" key="3">
    <source>
        <dbReference type="EMBL" id="KAF6167344.1"/>
    </source>
</evidence>
<feature type="domain" description="GYF" evidence="2">
    <location>
        <begin position="558"/>
        <end position="613"/>
    </location>
</feature>
<protein>
    <recommendedName>
        <fullName evidence="2">GYF domain-containing protein</fullName>
    </recommendedName>
</protein>
<organism evidence="3 4">
    <name type="scientific">Kingdonia uniflora</name>
    <dbReference type="NCBI Taxonomy" id="39325"/>
    <lineage>
        <taxon>Eukaryota</taxon>
        <taxon>Viridiplantae</taxon>
        <taxon>Streptophyta</taxon>
        <taxon>Embryophyta</taxon>
        <taxon>Tracheophyta</taxon>
        <taxon>Spermatophyta</taxon>
        <taxon>Magnoliopsida</taxon>
        <taxon>Ranunculales</taxon>
        <taxon>Circaeasteraceae</taxon>
        <taxon>Kingdonia</taxon>
    </lineage>
</organism>
<name>A0A7J7NK41_9MAGN</name>
<dbReference type="PROSITE" id="PS50829">
    <property type="entry name" value="GYF"/>
    <property type="match status" value="1"/>
</dbReference>
<dbReference type="SMART" id="SM00444">
    <property type="entry name" value="GYF"/>
    <property type="match status" value="1"/>
</dbReference>
<dbReference type="PANTHER" id="PTHR46851">
    <property type="entry name" value="OS01G0884500 PROTEIN"/>
    <property type="match status" value="1"/>
</dbReference>
<dbReference type="SUPFAM" id="SSF55277">
    <property type="entry name" value="GYF domain"/>
    <property type="match status" value="1"/>
</dbReference>
<dbReference type="OrthoDB" id="6415790at2759"/>
<dbReference type="InterPro" id="IPR045894">
    <property type="entry name" value="At5g08430-like"/>
</dbReference>
<feature type="compositionally biased region" description="Basic and acidic residues" evidence="1">
    <location>
        <begin position="27"/>
        <end position="48"/>
    </location>
</feature>
<dbReference type="Proteomes" id="UP000541444">
    <property type="component" value="Unassembled WGS sequence"/>
</dbReference>
<feature type="region of interest" description="Disordered" evidence="1">
    <location>
        <begin position="27"/>
        <end position="99"/>
    </location>
</feature>